<dbReference type="InterPro" id="IPR001972">
    <property type="entry name" value="Stomatin_HflK_fam"/>
</dbReference>
<accession>A0A829Y758</accession>
<evidence type="ECO:0000313" key="4">
    <source>
        <dbReference type="EMBL" id="GFE79060.1"/>
    </source>
</evidence>
<dbReference type="Gene3D" id="3.30.479.30">
    <property type="entry name" value="Band 7 domain"/>
    <property type="match status" value="1"/>
</dbReference>
<feature type="domain" description="Band 7" evidence="3">
    <location>
        <begin position="21"/>
        <end position="179"/>
    </location>
</feature>
<sequence>MSTTMYVVLAILVLVFIILMKTAIVVPQQSAFVVETLGRYSRTLQAGFHILVPFVERIAYKHTLKEDALDIPEQVCITKDNVQVGVDGVLYLQVLDARDASYGITNYRFAIIQLAQTTLRSEIGKIDLDRTFEARATINANVVSELDHASNAWGVKVLRYEIKNINPPKDVLHAMEKQMRAEREKRAVVLASEGDRDAKINQAEGDKQRVIKQSEASKQQQINEAQGQAQAIMAIATATAEGLKRVGEALDSPGGMQAMQLRVAEEYVKQFGKLADEASSTLIVPATLSDIPSMIAMATSVVKQQNKAAS</sequence>
<dbReference type="PANTHER" id="PTHR43327:SF10">
    <property type="entry name" value="STOMATIN-LIKE PROTEIN 2, MITOCHONDRIAL"/>
    <property type="match status" value="1"/>
</dbReference>
<dbReference type="CDD" id="cd08829">
    <property type="entry name" value="SPFH_paraslipin"/>
    <property type="match status" value="1"/>
</dbReference>
<dbReference type="InterPro" id="IPR036013">
    <property type="entry name" value="Band_7/SPFH_dom_sf"/>
</dbReference>
<dbReference type="SUPFAM" id="SSF117892">
    <property type="entry name" value="Band 7/SPFH domain"/>
    <property type="match status" value="1"/>
</dbReference>
<proteinExistence type="inferred from homology"/>
<dbReference type="GO" id="GO:0005886">
    <property type="term" value="C:plasma membrane"/>
    <property type="evidence" value="ECO:0007669"/>
    <property type="project" value="UniProtKB-ARBA"/>
</dbReference>
<dbReference type="SMART" id="SM00244">
    <property type="entry name" value="PHB"/>
    <property type="match status" value="1"/>
</dbReference>
<dbReference type="GO" id="GO:0098552">
    <property type="term" value="C:side of membrane"/>
    <property type="evidence" value="ECO:0007669"/>
    <property type="project" value="UniProtKB-ARBA"/>
</dbReference>
<comment type="similarity">
    <text evidence="2">Belongs to the band 7/mec-2 family.</text>
</comment>
<evidence type="ECO:0000313" key="5">
    <source>
        <dbReference type="Proteomes" id="UP000445000"/>
    </source>
</evidence>
<dbReference type="InterPro" id="IPR001107">
    <property type="entry name" value="Band_7"/>
</dbReference>
<dbReference type="Pfam" id="PF16200">
    <property type="entry name" value="Band_7_C"/>
    <property type="match status" value="1"/>
</dbReference>
<dbReference type="PRINTS" id="PR00721">
    <property type="entry name" value="STOMATIN"/>
</dbReference>
<evidence type="ECO:0000256" key="2">
    <source>
        <dbReference type="ARBA" id="ARBA00008164"/>
    </source>
</evidence>
<dbReference type="PANTHER" id="PTHR43327">
    <property type="entry name" value="STOMATIN-LIKE PROTEIN 2, MITOCHONDRIAL"/>
    <property type="match status" value="1"/>
</dbReference>
<keyword evidence="5" id="KW-1185">Reference proteome</keyword>
<evidence type="ECO:0000259" key="3">
    <source>
        <dbReference type="SMART" id="SM00244"/>
    </source>
</evidence>
<name>A0A829Y758_9GAMM</name>
<dbReference type="Pfam" id="PF01145">
    <property type="entry name" value="Band_7"/>
    <property type="match status" value="1"/>
</dbReference>
<comment type="caution">
    <text evidence="4">The sequence shown here is derived from an EMBL/GenBank/DDBJ whole genome shotgun (WGS) entry which is preliminary data.</text>
</comment>
<dbReference type="InterPro" id="IPR050710">
    <property type="entry name" value="Band7/mec-2_domain"/>
</dbReference>
<protein>
    <submittedName>
        <fullName evidence="4">Paraslipin</fullName>
    </submittedName>
</protein>
<dbReference type="EMBL" id="BLJN01000001">
    <property type="protein sequence ID" value="GFE79060.1"/>
    <property type="molecule type" value="Genomic_DNA"/>
</dbReference>
<gene>
    <name evidence="4" type="ORF">GCM10011487_10600</name>
</gene>
<dbReference type="AlphaFoldDB" id="A0A829Y758"/>
<dbReference type="InterPro" id="IPR032435">
    <property type="entry name" value="STML2-like_C"/>
</dbReference>
<organism evidence="4 5">
    <name type="scientific">Steroidobacter agaridevorans</name>
    <dbReference type="NCBI Taxonomy" id="2695856"/>
    <lineage>
        <taxon>Bacteria</taxon>
        <taxon>Pseudomonadati</taxon>
        <taxon>Pseudomonadota</taxon>
        <taxon>Gammaproteobacteria</taxon>
        <taxon>Steroidobacterales</taxon>
        <taxon>Steroidobacteraceae</taxon>
        <taxon>Steroidobacter</taxon>
    </lineage>
</organism>
<dbReference type="FunFam" id="3.30.479.30:FF:000004">
    <property type="entry name" value="Putative membrane protease family, stomatin"/>
    <property type="match status" value="1"/>
</dbReference>
<dbReference type="Proteomes" id="UP000445000">
    <property type="component" value="Unassembled WGS sequence"/>
</dbReference>
<comment type="subcellular location">
    <subcellularLocation>
        <location evidence="1">Membrane</location>
        <topology evidence="1">Single-pass membrane protein</topology>
    </subcellularLocation>
</comment>
<evidence type="ECO:0000256" key="1">
    <source>
        <dbReference type="ARBA" id="ARBA00004167"/>
    </source>
</evidence>
<reference evidence="5" key="1">
    <citation type="submission" date="2020-01" db="EMBL/GenBank/DDBJ databases">
        <title>'Steroidobacter agaridevorans' sp. nov., agar-degrading bacteria isolated from rhizosphere soils.</title>
        <authorList>
            <person name="Ikenaga M."/>
            <person name="Kataoka M."/>
            <person name="Murouchi A."/>
            <person name="Katsuragi S."/>
            <person name="Sakai M."/>
        </authorList>
    </citation>
    <scope>NUCLEOTIDE SEQUENCE [LARGE SCALE GENOMIC DNA]</scope>
    <source>
        <strain evidence="5">YU21-B</strain>
    </source>
</reference>